<keyword evidence="2" id="KW-1185">Reference proteome</keyword>
<gene>
    <name evidence="1" type="ORF">DPMN_018957</name>
</gene>
<dbReference type="Proteomes" id="UP000828390">
    <property type="component" value="Unassembled WGS sequence"/>
</dbReference>
<organism evidence="1 2">
    <name type="scientific">Dreissena polymorpha</name>
    <name type="common">Zebra mussel</name>
    <name type="synonym">Mytilus polymorpha</name>
    <dbReference type="NCBI Taxonomy" id="45954"/>
    <lineage>
        <taxon>Eukaryota</taxon>
        <taxon>Metazoa</taxon>
        <taxon>Spiralia</taxon>
        <taxon>Lophotrochozoa</taxon>
        <taxon>Mollusca</taxon>
        <taxon>Bivalvia</taxon>
        <taxon>Autobranchia</taxon>
        <taxon>Heteroconchia</taxon>
        <taxon>Euheterodonta</taxon>
        <taxon>Imparidentia</taxon>
        <taxon>Neoheterodontei</taxon>
        <taxon>Myida</taxon>
        <taxon>Dreissenoidea</taxon>
        <taxon>Dreissenidae</taxon>
        <taxon>Dreissena</taxon>
    </lineage>
</organism>
<proteinExistence type="predicted"/>
<accession>A0A9D4NE55</accession>
<name>A0A9D4NE55_DREPO</name>
<reference evidence="1" key="2">
    <citation type="submission" date="2020-11" db="EMBL/GenBank/DDBJ databases">
        <authorList>
            <person name="McCartney M.A."/>
            <person name="Auch B."/>
            <person name="Kono T."/>
            <person name="Mallez S."/>
            <person name="Becker A."/>
            <person name="Gohl D.M."/>
            <person name="Silverstein K.A.T."/>
            <person name="Koren S."/>
            <person name="Bechman K.B."/>
            <person name="Herman A."/>
            <person name="Abrahante J.E."/>
            <person name="Garbe J."/>
        </authorList>
    </citation>
    <scope>NUCLEOTIDE SEQUENCE</scope>
    <source>
        <strain evidence="1">Duluth1</strain>
        <tissue evidence="1">Whole animal</tissue>
    </source>
</reference>
<reference evidence="1" key="1">
    <citation type="journal article" date="2019" name="bioRxiv">
        <title>The Genome of the Zebra Mussel, Dreissena polymorpha: A Resource for Invasive Species Research.</title>
        <authorList>
            <person name="McCartney M.A."/>
            <person name="Auch B."/>
            <person name="Kono T."/>
            <person name="Mallez S."/>
            <person name="Zhang Y."/>
            <person name="Obille A."/>
            <person name="Becker A."/>
            <person name="Abrahante J.E."/>
            <person name="Garbe J."/>
            <person name="Badalamenti J.P."/>
            <person name="Herman A."/>
            <person name="Mangelson H."/>
            <person name="Liachko I."/>
            <person name="Sullivan S."/>
            <person name="Sone E.D."/>
            <person name="Koren S."/>
            <person name="Silverstein K.A.T."/>
            <person name="Beckman K.B."/>
            <person name="Gohl D.M."/>
        </authorList>
    </citation>
    <scope>NUCLEOTIDE SEQUENCE</scope>
    <source>
        <strain evidence="1">Duluth1</strain>
        <tissue evidence="1">Whole animal</tissue>
    </source>
</reference>
<dbReference type="AlphaFoldDB" id="A0A9D4NE55"/>
<evidence type="ECO:0000313" key="2">
    <source>
        <dbReference type="Proteomes" id="UP000828390"/>
    </source>
</evidence>
<evidence type="ECO:0000313" key="1">
    <source>
        <dbReference type="EMBL" id="KAH3894798.1"/>
    </source>
</evidence>
<protein>
    <submittedName>
        <fullName evidence="1">Uncharacterized protein</fullName>
    </submittedName>
</protein>
<comment type="caution">
    <text evidence="1">The sequence shown here is derived from an EMBL/GenBank/DDBJ whole genome shotgun (WGS) entry which is preliminary data.</text>
</comment>
<dbReference type="EMBL" id="JAIWYP010000001">
    <property type="protein sequence ID" value="KAH3894798.1"/>
    <property type="molecule type" value="Genomic_DNA"/>
</dbReference>
<sequence>MQPRAGHSGLPRRNATWSWPLGTTSEECNLELATRDYLGDPLDAAALDIYTCSLQRLLIMVDLISHRLIRDDTFRPNWILAKKRLSLNEKYHKSGDCRP</sequence>